<comment type="caution">
    <text evidence="2">The sequence shown here is derived from an EMBL/GenBank/DDBJ whole genome shotgun (WGS) entry which is preliminary data.</text>
</comment>
<protein>
    <submittedName>
        <fullName evidence="2">TIGR00341 family protein</fullName>
    </submittedName>
</protein>
<feature type="transmembrane region" description="Helical" evidence="1">
    <location>
        <begin position="179"/>
        <end position="203"/>
    </location>
</feature>
<keyword evidence="1" id="KW-0812">Transmembrane</keyword>
<evidence type="ECO:0000256" key="1">
    <source>
        <dbReference type="SAM" id="Phobius"/>
    </source>
</evidence>
<evidence type="ECO:0000313" key="2">
    <source>
        <dbReference type="EMBL" id="MBM6662628.1"/>
    </source>
</evidence>
<feature type="transmembrane region" description="Helical" evidence="1">
    <location>
        <begin position="21"/>
        <end position="49"/>
    </location>
</feature>
<evidence type="ECO:0000313" key="3">
    <source>
        <dbReference type="Proteomes" id="UP000764045"/>
    </source>
</evidence>
<reference evidence="2 3" key="1">
    <citation type="journal article" date="2021" name="Sci. Rep.">
        <title>The distribution of antibiotic resistance genes in chicken gut microbiota commensals.</title>
        <authorList>
            <person name="Juricova H."/>
            <person name="Matiasovicova J."/>
            <person name="Kubasova T."/>
            <person name="Cejkova D."/>
            <person name="Rychlik I."/>
        </authorList>
    </citation>
    <scope>NUCLEOTIDE SEQUENCE [LARGE SCALE GENOMIC DNA]</scope>
    <source>
        <strain evidence="2 3">An819</strain>
    </source>
</reference>
<feature type="transmembrane region" description="Helical" evidence="1">
    <location>
        <begin position="127"/>
        <end position="145"/>
    </location>
</feature>
<feature type="transmembrane region" description="Helical" evidence="1">
    <location>
        <begin position="224"/>
        <end position="245"/>
    </location>
</feature>
<accession>A0A938WR56</accession>
<dbReference type="PANTHER" id="PTHR20992:SF9">
    <property type="entry name" value="AT15442P-RELATED"/>
    <property type="match status" value="1"/>
</dbReference>
<dbReference type="PANTHER" id="PTHR20992">
    <property type="entry name" value="AT15442P-RELATED"/>
    <property type="match status" value="1"/>
</dbReference>
<organism evidence="2 3">
    <name type="scientific">Marseilla massiliensis</name>
    <dbReference type="NCBI Taxonomy" id="1841864"/>
    <lineage>
        <taxon>Bacteria</taxon>
        <taxon>Pseudomonadati</taxon>
        <taxon>Bacteroidota</taxon>
        <taxon>Bacteroidia</taxon>
        <taxon>Bacteroidales</taxon>
        <taxon>Prevotellaceae</taxon>
        <taxon>Marseilla</taxon>
    </lineage>
</organism>
<name>A0A938WR56_9BACT</name>
<dbReference type="RefSeq" id="WP_205111257.1">
    <property type="nucleotide sequence ID" value="NZ_JACJJL010000025.1"/>
</dbReference>
<dbReference type="Proteomes" id="UP000764045">
    <property type="component" value="Unassembled WGS sequence"/>
</dbReference>
<feature type="transmembrane region" description="Helical" evidence="1">
    <location>
        <begin position="89"/>
        <end position="107"/>
    </location>
</feature>
<dbReference type="InterPro" id="IPR005240">
    <property type="entry name" value="DUF389"/>
</dbReference>
<feature type="transmembrane region" description="Helical" evidence="1">
    <location>
        <begin position="55"/>
        <end position="77"/>
    </location>
</feature>
<dbReference type="AlphaFoldDB" id="A0A938WR56"/>
<keyword evidence="1" id="KW-0472">Membrane</keyword>
<gene>
    <name evidence="2" type="ORF">H6B30_12840</name>
</gene>
<sequence length="446" mass="48006">MATLRRYFNAMPDKEDEAETVRAISAGVSFRGATLWVLVFAIFIASLGLNVNSTAVIIGAMLISPLMGPIIGMGLAVGINDFELLKRSVKNYIVATVISVITAMVYFLLTPLDEAQSELLARTAPTLYDVLIALFGGAAGIVALATKGKGNVLPGVAIATALMPPLCTAGFGLATGNVLYFLGAFYLFFINTVFIALATYVGVRMLRFGQRPSDGGRRQSELRRYMAMIVVVTMIPAAIMTYDIVRDTVLKANARRFVSEQLDNAGTRIVSYDVDDDSLALRVVAVGRELTDSAIAAAGRRLGDYKMGKYALRVIQGTESDSVMMLNDRLTTMRTTSENYSAMLREEAAKVADLQDRLNAYVRYDAVAPEVAREMGQLFPAVGAVSLSLSSQAAVDTAAVRRLPVAVVELKGRATLSPQERSRMGGWLKARIGVDTLLLVTTSGGR</sequence>
<dbReference type="Pfam" id="PF04087">
    <property type="entry name" value="DUF389"/>
    <property type="match status" value="1"/>
</dbReference>
<dbReference type="EMBL" id="JACJJL010000025">
    <property type="protein sequence ID" value="MBM6662628.1"/>
    <property type="molecule type" value="Genomic_DNA"/>
</dbReference>
<feature type="transmembrane region" description="Helical" evidence="1">
    <location>
        <begin position="152"/>
        <end position="173"/>
    </location>
</feature>
<keyword evidence="1" id="KW-1133">Transmembrane helix</keyword>
<proteinExistence type="predicted"/>
<keyword evidence="3" id="KW-1185">Reference proteome</keyword>
<dbReference type="NCBIfam" id="TIGR00341">
    <property type="entry name" value="TIGR00341 family protein"/>
    <property type="match status" value="1"/>
</dbReference>